<dbReference type="Gene3D" id="1.10.287.130">
    <property type="match status" value="1"/>
</dbReference>
<comment type="subcellular location">
    <subcellularLocation>
        <location evidence="2">Cell membrane</location>
        <topology evidence="2">Multi-pass membrane protein</topology>
    </subcellularLocation>
</comment>
<evidence type="ECO:0000256" key="1">
    <source>
        <dbReference type="ARBA" id="ARBA00000085"/>
    </source>
</evidence>
<proteinExistence type="predicted"/>
<dbReference type="EC" id="2.7.13.3" evidence="3"/>
<evidence type="ECO:0000256" key="9">
    <source>
        <dbReference type="ARBA" id="ARBA00022840"/>
    </source>
</evidence>
<dbReference type="SUPFAM" id="SSF55874">
    <property type="entry name" value="ATPase domain of HSP90 chaperone/DNA topoisomerase II/histidine kinase"/>
    <property type="match status" value="1"/>
</dbReference>
<evidence type="ECO:0000256" key="5">
    <source>
        <dbReference type="ARBA" id="ARBA00022553"/>
    </source>
</evidence>
<feature type="transmembrane region" description="Helical" evidence="11">
    <location>
        <begin position="150"/>
        <end position="171"/>
    </location>
</feature>
<protein>
    <recommendedName>
        <fullName evidence="3">histidine kinase</fullName>
        <ecNumber evidence="3">2.7.13.3</ecNumber>
    </recommendedName>
</protein>
<evidence type="ECO:0000313" key="14">
    <source>
        <dbReference type="EMBL" id="TDU63219.1"/>
    </source>
</evidence>
<dbReference type="InterPro" id="IPR036097">
    <property type="entry name" value="HisK_dim/P_sf"/>
</dbReference>
<dbReference type="GO" id="GO:0000155">
    <property type="term" value="F:phosphorelay sensor kinase activity"/>
    <property type="evidence" value="ECO:0007669"/>
    <property type="project" value="InterPro"/>
</dbReference>
<dbReference type="GO" id="GO:0005524">
    <property type="term" value="F:ATP binding"/>
    <property type="evidence" value="ECO:0007669"/>
    <property type="project" value="UniProtKB-KW"/>
</dbReference>
<dbReference type="RefSeq" id="WP_133797398.1">
    <property type="nucleotide sequence ID" value="NZ_SOCA01000014.1"/>
</dbReference>
<dbReference type="SMART" id="SM00388">
    <property type="entry name" value="HisKA"/>
    <property type="match status" value="1"/>
</dbReference>
<dbReference type="InterPro" id="IPR036890">
    <property type="entry name" value="HATPase_C_sf"/>
</dbReference>
<keyword evidence="5" id="KW-0597">Phosphoprotein</keyword>
<evidence type="ECO:0000256" key="10">
    <source>
        <dbReference type="SAM" id="Coils"/>
    </source>
</evidence>
<dbReference type="GO" id="GO:0005886">
    <property type="term" value="C:plasma membrane"/>
    <property type="evidence" value="ECO:0007669"/>
    <property type="project" value="UniProtKB-SubCell"/>
</dbReference>
<feature type="transmembrane region" description="Helical" evidence="11">
    <location>
        <begin position="12"/>
        <end position="34"/>
    </location>
</feature>
<keyword evidence="11" id="KW-1133">Transmembrane helix</keyword>
<dbReference type="Pfam" id="PF02518">
    <property type="entry name" value="HATPase_c"/>
    <property type="match status" value="1"/>
</dbReference>
<dbReference type="OrthoDB" id="9815750at2"/>
<keyword evidence="4" id="KW-1003">Cell membrane</keyword>
<evidence type="ECO:0000256" key="7">
    <source>
        <dbReference type="ARBA" id="ARBA00022741"/>
    </source>
</evidence>
<dbReference type="Gene3D" id="3.30.565.10">
    <property type="entry name" value="Histidine kinase-like ATPase, C-terminal domain"/>
    <property type="match status" value="1"/>
</dbReference>
<dbReference type="Gene3D" id="6.10.340.10">
    <property type="match status" value="1"/>
</dbReference>
<reference evidence="14 15" key="1">
    <citation type="submission" date="2019-03" db="EMBL/GenBank/DDBJ databases">
        <title>Genomic Encyclopedia of Archaeal and Bacterial Type Strains, Phase II (KMG-II): from individual species to whole genera.</title>
        <authorList>
            <person name="Goeker M."/>
        </authorList>
    </citation>
    <scope>NUCLEOTIDE SEQUENCE [LARGE SCALE GENOMIC DNA]</scope>
    <source>
        <strain evidence="14 15">ATCC 25309</strain>
    </source>
</reference>
<evidence type="ECO:0000256" key="2">
    <source>
        <dbReference type="ARBA" id="ARBA00004651"/>
    </source>
</evidence>
<dbReference type="InterPro" id="IPR003660">
    <property type="entry name" value="HAMP_dom"/>
</dbReference>
<feature type="coiled-coil region" evidence="10">
    <location>
        <begin position="198"/>
        <end position="228"/>
    </location>
</feature>
<keyword evidence="8 14" id="KW-0418">Kinase</keyword>
<dbReference type="PANTHER" id="PTHR44936:SF10">
    <property type="entry name" value="SENSOR PROTEIN RSTB"/>
    <property type="match status" value="1"/>
</dbReference>
<evidence type="ECO:0000259" key="12">
    <source>
        <dbReference type="PROSITE" id="PS50109"/>
    </source>
</evidence>
<keyword evidence="10" id="KW-0175">Coiled coil</keyword>
<gene>
    <name evidence="14" type="ORF">EI77_04428</name>
</gene>
<feature type="domain" description="HAMP" evidence="13">
    <location>
        <begin position="192"/>
        <end position="220"/>
    </location>
</feature>
<comment type="caution">
    <text evidence="14">The sequence shown here is derived from an EMBL/GenBank/DDBJ whole genome shotgun (WGS) entry which is preliminary data.</text>
</comment>
<dbReference type="SMART" id="SM00387">
    <property type="entry name" value="HATPase_c"/>
    <property type="match status" value="1"/>
</dbReference>
<evidence type="ECO:0000256" key="8">
    <source>
        <dbReference type="ARBA" id="ARBA00022777"/>
    </source>
</evidence>
<dbReference type="Proteomes" id="UP000295662">
    <property type="component" value="Unassembled WGS sequence"/>
</dbReference>
<dbReference type="PRINTS" id="PR00344">
    <property type="entry name" value="BCTRLSENSOR"/>
</dbReference>
<evidence type="ECO:0000256" key="11">
    <source>
        <dbReference type="SAM" id="Phobius"/>
    </source>
</evidence>
<dbReference type="InterPro" id="IPR003594">
    <property type="entry name" value="HATPase_dom"/>
</dbReference>
<keyword evidence="9" id="KW-0067">ATP-binding</keyword>
<dbReference type="SUPFAM" id="SSF47384">
    <property type="entry name" value="Homodimeric domain of signal transducing histidine kinase"/>
    <property type="match status" value="1"/>
</dbReference>
<comment type="catalytic activity">
    <reaction evidence="1">
        <text>ATP + protein L-histidine = ADP + protein N-phospho-L-histidine.</text>
        <dbReference type="EC" id="2.7.13.3"/>
    </reaction>
</comment>
<dbReference type="EMBL" id="SOCA01000014">
    <property type="protein sequence ID" value="TDU63219.1"/>
    <property type="molecule type" value="Genomic_DNA"/>
</dbReference>
<sequence>MSTPRRWHVSLAARYGVVMVGFVAVGSLLLLTWLRYQQQEEARRVFVTLAQNDADFVRRLNLPRSAKLAEDLRQLLRMDIHFRDATGRVEPGLPEVEEAALRDGRGSKEVLNLPTGRQGLVLRLDGEYEMIFIREAGLMTLSLWHPATRYALVAFWLFSAVFAWVLGLQVVGPVGRLTRGLAGFFGQRERGLPETGRKDEIGELARALTQARDELLEERERREASERLALLGRVATGLAHEIKNPLAGIQLHAQLMESVEMDAESRLSLGHLLGEVRVIEGLVNQWLYLARPVSPKKQVLGLMPVLRETMGVLEPQAMHAGVRVEMKAGGEMEAVQVRGDRMRLQQVFRNVILNAIQAMPAGGRVCVFVERDGERVRVVFQDEGRGFSEAALDHGADLFYSEKEGGMGVGLNVAAEIISAHEGQMMLKNHPGGGARVEIVLPMVVS</sequence>
<name>A0A4R7RJ31_9BACT</name>
<keyword evidence="6" id="KW-0808">Transferase</keyword>
<dbReference type="PROSITE" id="PS50885">
    <property type="entry name" value="HAMP"/>
    <property type="match status" value="1"/>
</dbReference>
<dbReference type="Pfam" id="PF00512">
    <property type="entry name" value="HisKA"/>
    <property type="match status" value="1"/>
</dbReference>
<dbReference type="InterPro" id="IPR004358">
    <property type="entry name" value="Sig_transdc_His_kin-like_C"/>
</dbReference>
<organism evidence="14 15">
    <name type="scientific">Prosthecobacter fusiformis</name>
    <dbReference type="NCBI Taxonomy" id="48464"/>
    <lineage>
        <taxon>Bacteria</taxon>
        <taxon>Pseudomonadati</taxon>
        <taxon>Verrucomicrobiota</taxon>
        <taxon>Verrucomicrobiia</taxon>
        <taxon>Verrucomicrobiales</taxon>
        <taxon>Verrucomicrobiaceae</taxon>
        <taxon>Prosthecobacter</taxon>
    </lineage>
</organism>
<dbReference type="InterPro" id="IPR003661">
    <property type="entry name" value="HisK_dim/P_dom"/>
</dbReference>
<dbReference type="InterPro" id="IPR050980">
    <property type="entry name" value="2C_sensor_his_kinase"/>
</dbReference>
<feature type="domain" description="Histidine kinase" evidence="12">
    <location>
        <begin position="237"/>
        <end position="445"/>
    </location>
</feature>
<dbReference type="AlphaFoldDB" id="A0A4R7RJ31"/>
<dbReference type="InterPro" id="IPR005467">
    <property type="entry name" value="His_kinase_dom"/>
</dbReference>
<keyword evidence="7" id="KW-0547">Nucleotide-binding</keyword>
<dbReference type="PROSITE" id="PS50109">
    <property type="entry name" value="HIS_KIN"/>
    <property type="match status" value="1"/>
</dbReference>
<keyword evidence="15" id="KW-1185">Reference proteome</keyword>
<evidence type="ECO:0000256" key="6">
    <source>
        <dbReference type="ARBA" id="ARBA00022679"/>
    </source>
</evidence>
<accession>A0A4R7RJ31</accession>
<keyword evidence="11" id="KW-0472">Membrane</keyword>
<keyword evidence="11" id="KW-0812">Transmembrane</keyword>
<evidence type="ECO:0000259" key="13">
    <source>
        <dbReference type="PROSITE" id="PS50885"/>
    </source>
</evidence>
<dbReference type="CDD" id="cd00082">
    <property type="entry name" value="HisKA"/>
    <property type="match status" value="1"/>
</dbReference>
<evidence type="ECO:0000313" key="15">
    <source>
        <dbReference type="Proteomes" id="UP000295662"/>
    </source>
</evidence>
<evidence type="ECO:0000256" key="3">
    <source>
        <dbReference type="ARBA" id="ARBA00012438"/>
    </source>
</evidence>
<evidence type="ECO:0000256" key="4">
    <source>
        <dbReference type="ARBA" id="ARBA00022475"/>
    </source>
</evidence>
<dbReference type="PANTHER" id="PTHR44936">
    <property type="entry name" value="SENSOR PROTEIN CREC"/>
    <property type="match status" value="1"/>
</dbReference>